<feature type="chain" id="PRO_5008091654" description="Porin" evidence="1">
    <location>
        <begin position="28"/>
        <end position="79"/>
    </location>
</feature>
<organism evidence="2 3">
    <name type="scientific">Mycolicibacterium iranicum</name>
    <name type="common">Mycobacterium iranicum</name>
    <dbReference type="NCBI Taxonomy" id="912594"/>
    <lineage>
        <taxon>Bacteria</taxon>
        <taxon>Bacillati</taxon>
        <taxon>Actinomycetota</taxon>
        <taxon>Actinomycetes</taxon>
        <taxon>Mycobacteriales</taxon>
        <taxon>Mycobacteriaceae</taxon>
        <taxon>Mycolicibacterium</taxon>
    </lineage>
</organism>
<accession>A0A178M3V7</accession>
<dbReference type="AlphaFoldDB" id="A0A178M3V7"/>
<dbReference type="EMBL" id="LWCS01000002">
    <property type="protein sequence ID" value="OAN41783.1"/>
    <property type="molecule type" value="Genomic_DNA"/>
</dbReference>
<dbReference type="RefSeq" id="WP_064279985.1">
    <property type="nucleotide sequence ID" value="NZ_LWCS01000002.1"/>
</dbReference>
<feature type="signal peptide" evidence="1">
    <location>
        <begin position="1"/>
        <end position="27"/>
    </location>
</feature>
<sequence>MRKIGSLGVVAAAASVLVIGMAGPAQADDPGWGFGGPQVDYSYDLYYPRNENPWLNQMFPSPKVPKVDTSVRNRSVISR</sequence>
<reference evidence="2 3" key="1">
    <citation type="submission" date="2016-04" db="EMBL/GenBank/DDBJ databases">
        <title>Draft Genome Sequences of Staphylococcus capitis Strain H36, S. capitis Strain H65, S. cohnii Strain H62, S. hominis Strain H69, Mycobacterium iranicum Strain H39, Plantibacter sp. Strain H53, Pseudomonas oryzihabitans Strain H72, and Microbacterium sp. Strain H83, isolated from residential settings.</title>
        <authorList>
            <person name="Lymperopoulou D."/>
            <person name="Adams R.I."/>
            <person name="Lindow S."/>
            <person name="Coil D.A."/>
            <person name="Jospin G."/>
            <person name="Eisen J.A."/>
        </authorList>
    </citation>
    <scope>NUCLEOTIDE SEQUENCE [LARGE SCALE GENOMIC DNA]</scope>
    <source>
        <strain evidence="2 3">H39</strain>
    </source>
</reference>
<evidence type="ECO:0008006" key="4">
    <source>
        <dbReference type="Google" id="ProtNLM"/>
    </source>
</evidence>
<dbReference type="OrthoDB" id="4750653at2"/>
<evidence type="ECO:0000313" key="3">
    <source>
        <dbReference type="Proteomes" id="UP000078396"/>
    </source>
</evidence>
<protein>
    <recommendedName>
        <fullName evidence="4">Porin</fullName>
    </recommendedName>
</protein>
<proteinExistence type="predicted"/>
<keyword evidence="1" id="KW-0732">Signal</keyword>
<evidence type="ECO:0000313" key="2">
    <source>
        <dbReference type="EMBL" id="OAN41783.1"/>
    </source>
</evidence>
<evidence type="ECO:0000256" key="1">
    <source>
        <dbReference type="SAM" id="SignalP"/>
    </source>
</evidence>
<comment type="caution">
    <text evidence="2">The sequence shown here is derived from an EMBL/GenBank/DDBJ whole genome shotgun (WGS) entry which is preliminary data.</text>
</comment>
<dbReference type="Proteomes" id="UP000078396">
    <property type="component" value="Unassembled WGS sequence"/>
</dbReference>
<name>A0A178M3V7_MYCIR</name>
<gene>
    <name evidence="2" type="ORF">A4X20_02720</name>
</gene>